<dbReference type="PANTHER" id="PTHR47706">
    <property type="entry name" value="NMRA-LIKE FAMILY PROTEIN"/>
    <property type="match status" value="1"/>
</dbReference>
<dbReference type="InterPro" id="IPR051609">
    <property type="entry name" value="NmrA/Isoflavone_reductase-like"/>
</dbReference>
<evidence type="ECO:0000256" key="1">
    <source>
        <dbReference type="ARBA" id="ARBA00022857"/>
    </source>
</evidence>
<comment type="caution">
    <text evidence="4">The sequence shown here is derived from an EMBL/GenBank/DDBJ whole genome shotgun (WGS) entry which is preliminary data.</text>
</comment>
<feature type="domain" description="NmrA-like" evidence="3">
    <location>
        <begin position="5"/>
        <end position="222"/>
    </location>
</feature>
<keyword evidence="1" id="KW-0521">NADP</keyword>
<protein>
    <submittedName>
        <fullName evidence="4">Oxidoreductase CipA</fullName>
    </submittedName>
</protein>
<accession>A0A9W9FD33</accession>
<dbReference type="Proteomes" id="UP001149074">
    <property type="component" value="Unassembled WGS sequence"/>
</dbReference>
<dbReference type="EMBL" id="JAPQKI010000005">
    <property type="protein sequence ID" value="KAJ5097870.1"/>
    <property type="molecule type" value="Genomic_DNA"/>
</dbReference>
<dbReference type="Gene3D" id="3.40.50.720">
    <property type="entry name" value="NAD(P)-binding Rossmann-like Domain"/>
    <property type="match status" value="1"/>
</dbReference>
<dbReference type="Gene3D" id="3.90.25.10">
    <property type="entry name" value="UDP-galactose 4-epimerase, domain 1"/>
    <property type="match status" value="1"/>
</dbReference>
<evidence type="ECO:0000313" key="5">
    <source>
        <dbReference type="Proteomes" id="UP001149074"/>
    </source>
</evidence>
<dbReference type="GeneID" id="81356344"/>
<evidence type="ECO:0000256" key="2">
    <source>
        <dbReference type="ARBA" id="ARBA00023002"/>
    </source>
</evidence>
<dbReference type="OrthoDB" id="9974981at2759"/>
<dbReference type="CDD" id="cd05259">
    <property type="entry name" value="PCBER_SDR_a"/>
    <property type="match status" value="1"/>
</dbReference>
<dbReference type="SUPFAM" id="SSF51735">
    <property type="entry name" value="NAD(P)-binding Rossmann-fold domains"/>
    <property type="match status" value="1"/>
</dbReference>
<name>A0A9W9FD33_9EURO</name>
<evidence type="ECO:0000259" key="3">
    <source>
        <dbReference type="Pfam" id="PF05368"/>
    </source>
</evidence>
<dbReference type="RefSeq" id="XP_056473524.1">
    <property type="nucleotide sequence ID" value="XM_056617365.1"/>
</dbReference>
<sequence length="296" mass="31976">MAIHKVAIAGGTGNLGPAIVNAALDAGFEITLLSRSTSHQLDPRINVQVVDYESLDSLTAALTGQDALVNALGVGVVPRDIHLRLVDAAHAAKVQRYIPSEFGSDTANQLTAQLPVFGDKVAVAQKLQEIAGQDEDFGYTAVITGPFFDWGLKNKFIINLDGPTAQIYDGGDVPVSTTTLAGIGRAVAGVLRHPRETKNRYVYIAEAEVTQNKLLEWSGKADQIEKEAFKSEDLEQQAYGALKQPIPDPRTFARNLILRAIYGSKFGGKFTQVDNELLGVRTLSESEIVDIVKQYA</sequence>
<dbReference type="GO" id="GO:0016491">
    <property type="term" value="F:oxidoreductase activity"/>
    <property type="evidence" value="ECO:0007669"/>
    <property type="project" value="UniProtKB-KW"/>
</dbReference>
<dbReference type="AlphaFoldDB" id="A0A9W9FD33"/>
<proteinExistence type="predicted"/>
<dbReference type="PANTHER" id="PTHR47706:SF1">
    <property type="entry name" value="CIPA-LIKE, PUTATIVE (AFU_ORTHOLOGUE AFUA_1G12460)-RELATED"/>
    <property type="match status" value="1"/>
</dbReference>
<organism evidence="4 5">
    <name type="scientific">Penicillium argentinense</name>
    <dbReference type="NCBI Taxonomy" id="1131581"/>
    <lineage>
        <taxon>Eukaryota</taxon>
        <taxon>Fungi</taxon>
        <taxon>Dikarya</taxon>
        <taxon>Ascomycota</taxon>
        <taxon>Pezizomycotina</taxon>
        <taxon>Eurotiomycetes</taxon>
        <taxon>Eurotiomycetidae</taxon>
        <taxon>Eurotiales</taxon>
        <taxon>Aspergillaceae</taxon>
        <taxon>Penicillium</taxon>
    </lineage>
</organism>
<dbReference type="Pfam" id="PF05368">
    <property type="entry name" value="NmrA"/>
    <property type="match status" value="1"/>
</dbReference>
<reference evidence="4" key="2">
    <citation type="journal article" date="2023" name="IMA Fungus">
        <title>Comparative genomic study of the Penicillium genus elucidates a diverse pangenome and 15 lateral gene transfer events.</title>
        <authorList>
            <person name="Petersen C."/>
            <person name="Sorensen T."/>
            <person name="Nielsen M.R."/>
            <person name="Sondergaard T.E."/>
            <person name="Sorensen J.L."/>
            <person name="Fitzpatrick D.A."/>
            <person name="Frisvad J.C."/>
            <person name="Nielsen K.L."/>
        </authorList>
    </citation>
    <scope>NUCLEOTIDE SEQUENCE</scope>
    <source>
        <strain evidence="4">IBT 30761</strain>
    </source>
</reference>
<keyword evidence="5" id="KW-1185">Reference proteome</keyword>
<dbReference type="InterPro" id="IPR036291">
    <property type="entry name" value="NAD(P)-bd_dom_sf"/>
</dbReference>
<evidence type="ECO:0000313" key="4">
    <source>
        <dbReference type="EMBL" id="KAJ5097870.1"/>
    </source>
</evidence>
<dbReference type="InterPro" id="IPR008030">
    <property type="entry name" value="NmrA-like"/>
</dbReference>
<reference evidence="4" key="1">
    <citation type="submission" date="2022-11" db="EMBL/GenBank/DDBJ databases">
        <authorList>
            <person name="Petersen C."/>
        </authorList>
    </citation>
    <scope>NUCLEOTIDE SEQUENCE</scope>
    <source>
        <strain evidence="4">IBT 30761</strain>
    </source>
</reference>
<dbReference type="InterPro" id="IPR045312">
    <property type="entry name" value="PCBER-like"/>
</dbReference>
<gene>
    <name evidence="4" type="ORF">N7532_004871</name>
</gene>
<keyword evidence="2" id="KW-0560">Oxidoreductase</keyword>